<dbReference type="InterPro" id="IPR050833">
    <property type="entry name" value="Poly_Biosynth_Transport"/>
</dbReference>
<feature type="transmembrane region" description="Helical" evidence="7">
    <location>
        <begin position="101"/>
        <end position="119"/>
    </location>
</feature>
<keyword evidence="4 7" id="KW-1133">Transmembrane helix</keyword>
<feature type="transmembrane region" description="Helical" evidence="7">
    <location>
        <begin position="232"/>
        <end position="254"/>
    </location>
</feature>
<evidence type="ECO:0000256" key="6">
    <source>
        <dbReference type="SAM" id="MobiDB-lite"/>
    </source>
</evidence>
<dbReference type="PANTHER" id="PTHR30250:SF11">
    <property type="entry name" value="O-ANTIGEN TRANSPORTER-RELATED"/>
    <property type="match status" value="1"/>
</dbReference>
<feature type="transmembrane region" description="Helical" evidence="7">
    <location>
        <begin position="199"/>
        <end position="220"/>
    </location>
</feature>
<feature type="transmembrane region" description="Helical" evidence="7">
    <location>
        <begin position="131"/>
        <end position="153"/>
    </location>
</feature>
<feature type="transmembrane region" description="Helical" evidence="7">
    <location>
        <begin position="74"/>
        <end position="95"/>
    </location>
</feature>
<gene>
    <name evidence="8" type="ORF">AXK61_16740</name>
</gene>
<protein>
    <submittedName>
        <fullName evidence="8">Polysaccharide biosynthesis protein</fullName>
    </submittedName>
</protein>
<proteinExistence type="predicted"/>
<name>A0A137ZMU6_9ACTN</name>
<feature type="transmembrane region" description="Helical" evidence="7">
    <location>
        <begin position="306"/>
        <end position="328"/>
    </location>
</feature>
<dbReference type="Proteomes" id="UP000070409">
    <property type="component" value="Unassembled WGS sequence"/>
</dbReference>
<feature type="region of interest" description="Disordered" evidence="6">
    <location>
        <begin position="385"/>
        <end position="404"/>
    </location>
</feature>
<feature type="transmembrane region" description="Helical" evidence="7">
    <location>
        <begin position="335"/>
        <end position="354"/>
    </location>
</feature>
<feature type="transmembrane region" description="Helical" evidence="7">
    <location>
        <begin position="34"/>
        <end position="54"/>
    </location>
</feature>
<feature type="transmembrane region" description="Helical" evidence="7">
    <location>
        <begin position="266"/>
        <end position="294"/>
    </location>
</feature>
<keyword evidence="5 7" id="KW-0472">Membrane</keyword>
<evidence type="ECO:0000313" key="9">
    <source>
        <dbReference type="Proteomes" id="UP000070409"/>
    </source>
</evidence>
<accession>A0A137ZMU6</accession>
<dbReference type="PANTHER" id="PTHR30250">
    <property type="entry name" value="PST FAMILY PREDICTED COLANIC ACID TRANSPORTER"/>
    <property type="match status" value="1"/>
</dbReference>
<comment type="subcellular location">
    <subcellularLocation>
        <location evidence="1">Cell membrane</location>
        <topology evidence="1">Multi-pass membrane protein</topology>
    </subcellularLocation>
</comment>
<keyword evidence="9" id="KW-1185">Reference proteome</keyword>
<evidence type="ECO:0000256" key="3">
    <source>
        <dbReference type="ARBA" id="ARBA00022692"/>
    </source>
</evidence>
<feature type="transmembrane region" description="Helical" evidence="7">
    <location>
        <begin position="360"/>
        <end position="384"/>
    </location>
</feature>
<keyword evidence="2" id="KW-1003">Cell membrane</keyword>
<evidence type="ECO:0000256" key="2">
    <source>
        <dbReference type="ARBA" id="ARBA00022475"/>
    </source>
</evidence>
<organism evidence="8 9">
    <name type="scientific">Tsukamurella pseudospumae</name>
    <dbReference type="NCBI Taxonomy" id="239498"/>
    <lineage>
        <taxon>Bacteria</taxon>
        <taxon>Bacillati</taxon>
        <taxon>Actinomycetota</taxon>
        <taxon>Actinomycetes</taxon>
        <taxon>Mycobacteriales</taxon>
        <taxon>Tsukamurellaceae</taxon>
        <taxon>Tsukamurella</taxon>
    </lineage>
</organism>
<comment type="caution">
    <text evidence="8">The sequence shown here is derived from an EMBL/GenBank/DDBJ whole genome shotgun (WGS) entry which is preliminary data.</text>
</comment>
<sequence>MSGLAWVTVGSMLANLCSYLVHLPASRWLGPSGYGEFAALLQLVLVLAVPALALQTVVARQVVRGAGAAQMRRLGYVIAVGATLLAGVAVPLAAAGLHTRAITAAAALAAAPALVLLAVEQGVLQGERRFGRLAVLLAVAGLGKLAFSIPGLLVGPGPALLGTTVGALVAAGLGRVLAGSPPGSDGAPSLDPVAGVRAVLGASSVQLVLAVFASLDLLLARPVLGAAAGGTYALGAVAAKVAFWLPQAVGVVFYPQLATPERARGALRTVLALLIGLGLVCVAGAAICAPLATLLAGAEYRPVQGLLWLFAAQGALIALLQGLLLYAIAIERTRMAGYAWAVLAVEAAVLLTWPRTPAEMITAAALGALAAVMVVGAVVAISAGRPVSGSRSPRSGTRPAAAER</sequence>
<evidence type="ECO:0000256" key="1">
    <source>
        <dbReference type="ARBA" id="ARBA00004651"/>
    </source>
</evidence>
<dbReference type="EMBL" id="LSRE01000009">
    <property type="protein sequence ID" value="KXO99486.1"/>
    <property type="molecule type" value="Genomic_DNA"/>
</dbReference>
<evidence type="ECO:0000256" key="7">
    <source>
        <dbReference type="SAM" id="Phobius"/>
    </source>
</evidence>
<reference evidence="8 9" key="1">
    <citation type="submission" date="2016-02" db="EMBL/GenBank/DDBJ databases">
        <authorList>
            <person name="Teng J.L."/>
            <person name="Tang Y."/>
            <person name="Huang Y."/>
            <person name="Guo F."/>
            <person name="Wei W."/>
            <person name="Chen J.H."/>
            <person name="Wong S.Y."/>
            <person name="Lau S.K."/>
            <person name="Woo P.C."/>
        </authorList>
    </citation>
    <scope>NUCLEOTIDE SEQUENCE [LARGE SCALE GENOMIC DNA]</scope>
    <source>
        <strain evidence="8 9">JCM 13375</strain>
    </source>
</reference>
<evidence type="ECO:0000313" key="8">
    <source>
        <dbReference type="EMBL" id="KXO99486.1"/>
    </source>
</evidence>
<evidence type="ECO:0000256" key="5">
    <source>
        <dbReference type="ARBA" id="ARBA00023136"/>
    </source>
</evidence>
<feature type="transmembrane region" description="Helical" evidence="7">
    <location>
        <begin position="159"/>
        <end position="178"/>
    </location>
</feature>
<keyword evidence="3 7" id="KW-0812">Transmembrane</keyword>
<dbReference type="RefSeq" id="WP_068744365.1">
    <property type="nucleotide sequence ID" value="NZ_LSRE01000009.1"/>
</dbReference>
<evidence type="ECO:0000256" key="4">
    <source>
        <dbReference type="ARBA" id="ARBA00022989"/>
    </source>
</evidence>